<evidence type="ECO:0000313" key="3">
    <source>
        <dbReference type="EMBL" id="QCQ21579.1"/>
    </source>
</evidence>
<dbReference type="InterPro" id="IPR013096">
    <property type="entry name" value="Cupin_2"/>
</dbReference>
<dbReference type="SMART" id="SM00530">
    <property type="entry name" value="HTH_XRE"/>
    <property type="match status" value="1"/>
</dbReference>
<dbReference type="GO" id="GO:0003700">
    <property type="term" value="F:DNA-binding transcription factor activity"/>
    <property type="evidence" value="ECO:0007669"/>
    <property type="project" value="TreeGrafter"/>
</dbReference>
<dbReference type="InterPro" id="IPR010982">
    <property type="entry name" value="Lambda_DNA-bd_dom_sf"/>
</dbReference>
<dbReference type="InterPro" id="IPR050807">
    <property type="entry name" value="TransReg_Diox_bact_type"/>
</dbReference>
<dbReference type="SUPFAM" id="SSF47413">
    <property type="entry name" value="lambda repressor-like DNA-binding domains"/>
    <property type="match status" value="1"/>
</dbReference>
<dbReference type="InterPro" id="IPR027417">
    <property type="entry name" value="P-loop_NTPase"/>
</dbReference>
<dbReference type="RefSeq" id="WP_137423548.1">
    <property type="nucleotide sequence ID" value="NZ_CP040098.1"/>
</dbReference>
<dbReference type="InterPro" id="IPR001387">
    <property type="entry name" value="Cro/C1-type_HTH"/>
</dbReference>
<dbReference type="Pfam" id="PF07883">
    <property type="entry name" value="Cupin_2"/>
    <property type="match status" value="1"/>
</dbReference>
<accession>A0A4P8L1D2</accession>
<dbReference type="Gene3D" id="3.40.50.300">
    <property type="entry name" value="P-loop containing nucleotide triphosphate hydrolases"/>
    <property type="match status" value="1"/>
</dbReference>
<dbReference type="PANTHER" id="PTHR46797">
    <property type="entry name" value="HTH-TYPE TRANSCRIPTIONAL REGULATOR"/>
    <property type="match status" value="1"/>
</dbReference>
<gene>
    <name evidence="3" type="ORF">FDQ92_04955</name>
</gene>
<dbReference type="OrthoDB" id="9812167at2"/>
<dbReference type="PANTHER" id="PTHR46797:SF2">
    <property type="entry name" value="TRANSCRIPTIONAL REGULATOR"/>
    <property type="match status" value="1"/>
</dbReference>
<keyword evidence="4" id="KW-1185">Reference proteome</keyword>
<dbReference type="EMBL" id="CP040098">
    <property type="protein sequence ID" value="QCQ21579.1"/>
    <property type="molecule type" value="Genomic_DNA"/>
</dbReference>
<evidence type="ECO:0000313" key="4">
    <source>
        <dbReference type="Proteomes" id="UP000298602"/>
    </source>
</evidence>
<dbReference type="GO" id="GO:0003677">
    <property type="term" value="F:DNA binding"/>
    <property type="evidence" value="ECO:0007669"/>
    <property type="project" value="UniProtKB-KW"/>
</dbReference>
<dbReference type="Gene3D" id="2.60.120.10">
    <property type="entry name" value="Jelly Rolls"/>
    <property type="match status" value="1"/>
</dbReference>
<dbReference type="SUPFAM" id="SSF52540">
    <property type="entry name" value="P-loop containing nucleoside triphosphate hydrolases"/>
    <property type="match status" value="1"/>
</dbReference>
<dbReference type="GO" id="GO:0005829">
    <property type="term" value="C:cytosol"/>
    <property type="evidence" value="ECO:0007669"/>
    <property type="project" value="TreeGrafter"/>
</dbReference>
<feature type="domain" description="HTH cro/C1-type" evidence="2">
    <location>
        <begin position="257"/>
        <end position="311"/>
    </location>
</feature>
<evidence type="ECO:0000259" key="2">
    <source>
        <dbReference type="PROSITE" id="PS50943"/>
    </source>
</evidence>
<sequence length="432" mass="48247">MTGKLRVPSGVGDLDRILGGLYIGDNVVWYDDAGSLATAFCHCFIQAAQREGTPVVYVSFDRSPRNLLEKLGPLVADDCFILMDCFTHGKGAGSATFLKFYREDAWRWPCRIEPIEQPADVDHFMERLYGIHGELAGTVNFVFESITGMQELWGGEEAISRFYSHSCPRLYELNTVAYWIMEKKAHSPRLRAQINQIAQVAVDLSIKRGTTSLTVLKAEDRDVPNLGKSFTYWTDGLTVNINDEGKGADRVGLGTRLRKLRTKRGLSQSELARLVGVTPSSISQVESNLIYPSIPALLKMAEVLDVDVSAFFMEPTRTRRRPVFSESQAAAVRLPHLPNEGVSVRLLTPLDCNPRGEPYLIEIEPKTTVPCHFFMRKGDEVGYVLSGTVVFQMETDRYTASAGDVIYLNSSIPTEWRNLGEGPARLLWINIC</sequence>
<organism evidence="3 4">
    <name type="scientific">Desulfoglaeba alkanexedens ALDC</name>
    <dbReference type="NCBI Taxonomy" id="980445"/>
    <lineage>
        <taxon>Bacteria</taxon>
        <taxon>Pseudomonadati</taxon>
        <taxon>Thermodesulfobacteriota</taxon>
        <taxon>Syntrophobacteria</taxon>
        <taxon>Syntrophobacterales</taxon>
        <taxon>Syntrophobacteraceae</taxon>
        <taxon>Desulfoglaeba</taxon>
    </lineage>
</organism>
<dbReference type="CDD" id="cd02209">
    <property type="entry name" value="cupin_XRE_C"/>
    <property type="match status" value="1"/>
</dbReference>
<dbReference type="InterPro" id="IPR014710">
    <property type="entry name" value="RmlC-like_jellyroll"/>
</dbReference>
<name>A0A4P8L1D2_9BACT</name>
<proteinExistence type="predicted"/>
<dbReference type="Gene3D" id="1.10.260.40">
    <property type="entry name" value="lambda repressor-like DNA-binding domains"/>
    <property type="match status" value="1"/>
</dbReference>
<reference evidence="3 4" key="2">
    <citation type="submission" date="2019-05" db="EMBL/GenBank/DDBJ databases">
        <authorList>
            <person name="Suflita J.M."/>
            <person name="Marks C.R."/>
        </authorList>
    </citation>
    <scope>NUCLEOTIDE SEQUENCE [LARGE SCALE GENOMIC DNA]</scope>
    <source>
        <strain evidence="3 4">ALDC</strain>
    </source>
</reference>
<dbReference type="CDD" id="cd00093">
    <property type="entry name" value="HTH_XRE"/>
    <property type="match status" value="1"/>
</dbReference>
<protein>
    <submittedName>
        <fullName evidence="3">Helix-turn-helix domain-containing protein</fullName>
    </submittedName>
</protein>
<dbReference type="KEGG" id="dax:FDQ92_04955"/>
<evidence type="ECO:0000256" key="1">
    <source>
        <dbReference type="ARBA" id="ARBA00023125"/>
    </source>
</evidence>
<dbReference type="PROSITE" id="PS50943">
    <property type="entry name" value="HTH_CROC1"/>
    <property type="match status" value="1"/>
</dbReference>
<dbReference type="AlphaFoldDB" id="A0A4P8L1D2"/>
<reference evidence="3 4" key="1">
    <citation type="submission" date="2019-05" db="EMBL/GenBank/DDBJ databases">
        <title>The Complete Genome Sequence of the n-alkane-degrading Desulfoglaeba alkanexedens ALDC reveals multiple alkylsuccinate synthase gene clusters.</title>
        <authorList>
            <person name="Callaghan A.V."/>
            <person name="Davidova I.A."/>
            <person name="Duncan K.E."/>
            <person name="Morris B."/>
            <person name="McInerney M.J."/>
        </authorList>
    </citation>
    <scope>NUCLEOTIDE SEQUENCE [LARGE SCALE GENOMIC DNA]</scope>
    <source>
        <strain evidence="3 4">ALDC</strain>
    </source>
</reference>
<dbReference type="SUPFAM" id="SSF51182">
    <property type="entry name" value="RmlC-like cupins"/>
    <property type="match status" value="1"/>
</dbReference>
<dbReference type="Proteomes" id="UP000298602">
    <property type="component" value="Chromosome"/>
</dbReference>
<dbReference type="Pfam" id="PF01381">
    <property type="entry name" value="HTH_3"/>
    <property type="match status" value="1"/>
</dbReference>
<dbReference type="InterPro" id="IPR011051">
    <property type="entry name" value="RmlC_Cupin_sf"/>
</dbReference>
<keyword evidence="1" id="KW-0238">DNA-binding</keyword>